<evidence type="ECO:0000256" key="13">
    <source>
        <dbReference type="ARBA" id="ARBA00029437"/>
    </source>
</evidence>
<keyword evidence="10 15" id="KW-0100">Branched-chain amino acid biosynthesis</keyword>
<dbReference type="NCBIfam" id="NF002068">
    <property type="entry name" value="PRK00911.1"/>
    <property type="match status" value="1"/>
</dbReference>
<sequence length="580" mass="62504">MTDTFSFNVNSDDLQKRSDHIKMGIHQAPARSLLYATGQVSNPEDMKKPFIAICNSYVEIIPGHVHLRELADVAKQAIRDAGGIPFEFNTIGVDDGIAMGHLGMRYSLPSRELIADSAETVITAHWFDGVFFLPNCDKITPGMIMASLRCNVPSVFVSGGPMKAGLDPQEKATTLSSMFEAVGAFKSGLMTEEEFLETEQNACPTCGSCAGMFTANSMNTLMEVMGIALPFNGTALAISDERRDLIRDGAKQLMRMVKENVKPRDLITKEALDDAMALDMAMGGSTNTVLHVLSIAHEAGIDYDQADINEIAKKLPYLSKIAPSSIWAMEDVHNAGGVPAIINELIRMSDVLHPDRMTVTGKTLRENVADHEIINDEIIRKFDVNPYSKQGGLSILYGNLAPKGSVIKAGGVDPSIKYFTGEAIVFNSEQEAVEAIDSGQIHAGHVLIIRYEGPKGGPGMPEILGPTSAIAGMGLGKEVALVTDGRFSGASRGISVGHVSSEAADDGPIALVENGDKITIDLVNRTMHLHVDDTELAERHEHLKPFVPKMRNGWMARYQALVTSANTGGVLKGADELFPS</sequence>
<keyword evidence="6 15" id="KW-0460">Magnesium</keyword>
<comment type="cofactor">
    <cofactor evidence="15">
        <name>[2Fe-2S] cluster</name>
        <dbReference type="ChEBI" id="CHEBI:190135"/>
    </cofactor>
    <text evidence="15">Binds 1 [2Fe-2S] cluster per subunit. This cluster acts as a Lewis acid cofactor.</text>
</comment>
<evidence type="ECO:0000256" key="3">
    <source>
        <dbReference type="ARBA" id="ARBA00022605"/>
    </source>
</evidence>
<dbReference type="RefSeq" id="WP_084009326.1">
    <property type="nucleotide sequence ID" value="NZ_MPLS01000098.1"/>
</dbReference>
<evidence type="ECO:0000259" key="16">
    <source>
        <dbReference type="Pfam" id="PF00920"/>
    </source>
</evidence>
<dbReference type="PROSITE" id="PS00886">
    <property type="entry name" value="ILVD_EDD_1"/>
    <property type="match status" value="1"/>
</dbReference>
<dbReference type="InterPro" id="IPR000581">
    <property type="entry name" value="ILV_EDD_N"/>
</dbReference>
<keyword evidence="5 15" id="KW-0479">Metal-binding</keyword>
<dbReference type="GO" id="GO:0009097">
    <property type="term" value="P:isoleucine biosynthetic process"/>
    <property type="evidence" value="ECO:0007669"/>
    <property type="project" value="UniProtKB-UniRule"/>
</dbReference>
<feature type="binding site" description="via carbamate group" evidence="15">
    <location>
        <position position="138"/>
    </location>
    <ligand>
        <name>Mg(2+)</name>
        <dbReference type="ChEBI" id="CHEBI:18420"/>
    </ligand>
</feature>
<dbReference type="FunFam" id="3.50.30.80:FF:000001">
    <property type="entry name" value="Dihydroxy-acid dehydratase"/>
    <property type="match status" value="1"/>
</dbReference>
<keyword evidence="9 15" id="KW-0456">Lyase</keyword>
<dbReference type="GO" id="GO:0051537">
    <property type="term" value="F:2 iron, 2 sulfur cluster binding"/>
    <property type="evidence" value="ECO:0007669"/>
    <property type="project" value="UniProtKB-UniRule"/>
</dbReference>
<keyword evidence="7 15" id="KW-0408">Iron</keyword>
<dbReference type="Proteomes" id="UP000192288">
    <property type="component" value="Unassembled WGS sequence"/>
</dbReference>
<comment type="pathway">
    <text evidence="13 15">Amino-acid biosynthesis; L-isoleucine biosynthesis; L-isoleucine from 2-oxobutanoate: step 3/4.</text>
</comment>
<evidence type="ECO:0000256" key="9">
    <source>
        <dbReference type="ARBA" id="ARBA00023239"/>
    </source>
</evidence>
<evidence type="ECO:0000256" key="5">
    <source>
        <dbReference type="ARBA" id="ARBA00022723"/>
    </source>
</evidence>
<evidence type="ECO:0000256" key="4">
    <source>
        <dbReference type="ARBA" id="ARBA00022714"/>
    </source>
</evidence>
<gene>
    <name evidence="15" type="primary">ilvD</name>
    <name evidence="18" type="ORF">BMR96_09940</name>
</gene>
<protein>
    <recommendedName>
        <fullName evidence="14 15">Dihydroxy-acid dehydratase</fullName>
        <shortName evidence="15">DAD</shortName>
        <ecNumber evidence="14 15">4.2.1.9</ecNumber>
    </recommendedName>
</protein>
<evidence type="ECO:0000256" key="7">
    <source>
        <dbReference type="ARBA" id="ARBA00023004"/>
    </source>
</evidence>
<evidence type="ECO:0000256" key="15">
    <source>
        <dbReference type="HAMAP-Rule" id="MF_00012"/>
    </source>
</evidence>
<comment type="similarity">
    <text evidence="2 15">Belongs to the IlvD/Edd family.</text>
</comment>
<comment type="pathway">
    <text evidence="12 15">Amino-acid biosynthesis; L-valine biosynthesis; L-valine from pyruvate: step 3/4.</text>
</comment>
<dbReference type="GO" id="GO:0005829">
    <property type="term" value="C:cytosol"/>
    <property type="evidence" value="ECO:0007669"/>
    <property type="project" value="TreeGrafter"/>
</dbReference>
<comment type="cofactor">
    <cofactor evidence="1 15">
        <name>Mg(2+)</name>
        <dbReference type="ChEBI" id="CHEBI:18420"/>
    </cofactor>
</comment>
<dbReference type="PANTHER" id="PTHR43661">
    <property type="entry name" value="D-XYLONATE DEHYDRATASE"/>
    <property type="match status" value="1"/>
</dbReference>
<feature type="modified residue" description="N6-carboxylysine" evidence="15">
    <location>
        <position position="138"/>
    </location>
</feature>
<dbReference type="InterPro" id="IPR042096">
    <property type="entry name" value="Dihydro-acid_dehy_C"/>
</dbReference>
<dbReference type="InterPro" id="IPR004404">
    <property type="entry name" value="DihydroxyA_deHydtase"/>
</dbReference>
<dbReference type="EC" id="4.2.1.9" evidence="14 15"/>
<comment type="subunit">
    <text evidence="15">Homodimer.</text>
</comment>
<comment type="function">
    <text evidence="15">Functions in the biosynthesis of branched-chain amino acids. Catalyzes the dehydration of (2R,3R)-2,3-dihydroxy-3-methylpentanoate (2,3-dihydroxy-3-methylvalerate) into 2-oxo-3-methylpentanoate (2-oxo-3-methylvalerate) and of (2R)-2,3-dihydroxy-3-methylbutanoate (2,3-dihydroxyisovalerate) into 2-oxo-3-methylbutanoate (2-oxoisovalerate), the penultimate precursor to L-isoleucine and L-valine, respectively.</text>
</comment>
<comment type="caution">
    <text evidence="18">The sequence shown here is derived from an EMBL/GenBank/DDBJ whole genome shotgun (WGS) entry which is preliminary data.</text>
</comment>
<reference evidence="18 19" key="1">
    <citation type="journal article" date="2017" name="Front. Microbiol.">
        <title>Genomic Characterization of Dairy Associated Leuconostoc Species and Diversity of Leuconostocs in Undefined Mixed Mesophilic Starter Cultures.</title>
        <authorList>
            <person name="Frantzen C.A."/>
            <person name="Kot W."/>
            <person name="Pedersen T.B."/>
            <person name="Ardo Y.M."/>
            <person name="Broadbent J.R."/>
            <person name="Neve H."/>
            <person name="Hansen L.H."/>
            <person name="Dal Bello F."/>
            <person name="Ostlie H.M."/>
            <person name="Kleppen H.P."/>
            <person name="Vogensen F.K."/>
            <person name="Holo H."/>
        </authorList>
    </citation>
    <scope>NUCLEOTIDE SEQUENCE [LARGE SCALE GENOMIC DNA]</scope>
    <source>
        <strain evidence="18 19">LMGCF08</strain>
    </source>
</reference>
<feature type="binding site" evidence="15">
    <location>
        <position position="95"/>
    </location>
    <ligand>
        <name>Mg(2+)</name>
        <dbReference type="ChEBI" id="CHEBI:18420"/>
    </ligand>
</feature>
<dbReference type="Gene3D" id="3.50.30.80">
    <property type="entry name" value="IlvD/EDD C-terminal domain-like"/>
    <property type="match status" value="1"/>
</dbReference>
<feature type="active site" description="Proton acceptor" evidence="15">
    <location>
        <position position="488"/>
    </location>
</feature>
<dbReference type="NCBIfam" id="TIGR00110">
    <property type="entry name" value="ilvD"/>
    <property type="match status" value="1"/>
</dbReference>
<dbReference type="EMBL" id="MPLS01000098">
    <property type="protein sequence ID" value="ORI96943.1"/>
    <property type="molecule type" value="Genomic_DNA"/>
</dbReference>
<comment type="catalytic activity">
    <reaction evidence="11">
        <text>(2R)-2,3-dihydroxy-3-methylbutanoate = 3-methyl-2-oxobutanoate + H2O</text>
        <dbReference type="Rhea" id="RHEA:24809"/>
        <dbReference type="ChEBI" id="CHEBI:11851"/>
        <dbReference type="ChEBI" id="CHEBI:15377"/>
        <dbReference type="ChEBI" id="CHEBI:49072"/>
        <dbReference type="EC" id="4.2.1.9"/>
    </reaction>
    <physiologicalReaction direction="left-to-right" evidence="11">
        <dbReference type="Rhea" id="RHEA:24810"/>
    </physiologicalReaction>
</comment>
<dbReference type="InterPro" id="IPR020558">
    <property type="entry name" value="DiOHA_6PGluconate_deHydtase_CS"/>
</dbReference>
<evidence type="ECO:0000313" key="18">
    <source>
        <dbReference type="EMBL" id="ORI96943.1"/>
    </source>
</evidence>
<dbReference type="UniPathway" id="UPA00049">
    <property type="reaction ID" value="UER00061"/>
</dbReference>
<dbReference type="GO" id="GO:0000287">
    <property type="term" value="F:magnesium ion binding"/>
    <property type="evidence" value="ECO:0007669"/>
    <property type="project" value="UniProtKB-UniRule"/>
</dbReference>
<dbReference type="Pfam" id="PF24877">
    <property type="entry name" value="ILV_EDD_C"/>
    <property type="match status" value="1"/>
</dbReference>
<comment type="caution">
    <text evidence="15">Lacks conserved residue(s) required for the propagation of feature annotation.</text>
</comment>
<dbReference type="InterPro" id="IPR056740">
    <property type="entry name" value="ILV_EDD_C"/>
</dbReference>
<dbReference type="SUPFAM" id="SSF143975">
    <property type="entry name" value="IlvD/EDD N-terminal domain-like"/>
    <property type="match status" value="1"/>
</dbReference>
<evidence type="ECO:0000313" key="19">
    <source>
        <dbReference type="Proteomes" id="UP000192288"/>
    </source>
</evidence>
<evidence type="ECO:0000256" key="6">
    <source>
        <dbReference type="ARBA" id="ARBA00022842"/>
    </source>
</evidence>
<dbReference type="PROSITE" id="PS00887">
    <property type="entry name" value="ILVD_EDD_2"/>
    <property type="match status" value="1"/>
</dbReference>
<dbReference type="UniPathway" id="UPA00047">
    <property type="reaction ID" value="UER00057"/>
</dbReference>
<feature type="binding site" evidence="15">
    <location>
        <position position="137"/>
    </location>
    <ligand>
        <name>Mg(2+)</name>
        <dbReference type="ChEBI" id="CHEBI:18420"/>
    </ligand>
</feature>
<feature type="binding site" evidence="15">
    <location>
        <position position="462"/>
    </location>
    <ligand>
        <name>Mg(2+)</name>
        <dbReference type="ChEBI" id="CHEBI:18420"/>
    </ligand>
</feature>
<dbReference type="InterPro" id="IPR037237">
    <property type="entry name" value="IlvD/EDD_N"/>
</dbReference>
<dbReference type="GO" id="GO:0009099">
    <property type="term" value="P:L-valine biosynthetic process"/>
    <property type="evidence" value="ECO:0007669"/>
    <property type="project" value="UniProtKB-UniRule"/>
</dbReference>
<dbReference type="Pfam" id="PF00920">
    <property type="entry name" value="ILVD_EDD_N"/>
    <property type="match status" value="1"/>
</dbReference>
<dbReference type="AlphaFoldDB" id="A0A1X0VB46"/>
<dbReference type="PANTHER" id="PTHR43661:SF3">
    <property type="entry name" value="D-XYLONATE DEHYDRATASE YAGF-RELATED"/>
    <property type="match status" value="1"/>
</dbReference>
<evidence type="ECO:0000256" key="14">
    <source>
        <dbReference type="ARBA" id="ARBA00029490"/>
    </source>
</evidence>
<evidence type="ECO:0000259" key="17">
    <source>
        <dbReference type="Pfam" id="PF24877"/>
    </source>
</evidence>
<feature type="domain" description="Dihydroxy-acid/6-phosphogluconate dehydratase N-terminal" evidence="16">
    <location>
        <begin position="48"/>
        <end position="367"/>
    </location>
</feature>
<dbReference type="GO" id="GO:0004160">
    <property type="term" value="F:dihydroxy-acid dehydratase activity"/>
    <property type="evidence" value="ECO:0007669"/>
    <property type="project" value="UniProtKB-UniRule"/>
</dbReference>
<name>A0A1X0VB46_LEUPS</name>
<dbReference type="SUPFAM" id="SSF52016">
    <property type="entry name" value="LeuD/IlvD-like"/>
    <property type="match status" value="1"/>
</dbReference>
<keyword evidence="3 15" id="KW-0028">Amino-acid biosynthesis</keyword>
<evidence type="ECO:0000256" key="1">
    <source>
        <dbReference type="ARBA" id="ARBA00001946"/>
    </source>
</evidence>
<comment type="catalytic activity">
    <reaction evidence="15">
        <text>(2R,3R)-2,3-dihydroxy-3-methylpentanoate = (S)-3-methyl-2-oxopentanoate + H2O</text>
        <dbReference type="Rhea" id="RHEA:27694"/>
        <dbReference type="ChEBI" id="CHEBI:15377"/>
        <dbReference type="ChEBI" id="CHEBI:35146"/>
        <dbReference type="ChEBI" id="CHEBI:49258"/>
        <dbReference type="EC" id="4.2.1.9"/>
    </reaction>
</comment>
<proteinExistence type="inferred from homology"/>
<accession>A0A1X0VB46</accession>
<evidence type="ECO:0000256" key="2">
    <source>
        <dbReference type="ARBA" id="ARBA00006486"/>
    </source>
</evidence>
<keyword evidence="8 15" id="KW-0411">Iron-sulfur</keyword>
<feature type="domain" description="Dihydroxy-acid/6-phosphogluconate dehydratase C-terminal" evidence="17">
    <location>
        <begin position="377"/>
        <end position="568"/>
    </location>
</feature>
<evidence type="ECO:0000256" key="8">
    <source>
        <dbReference type="ARBA" id="ARBA00023014"/>
    </source>
</evidence>
<evidence type="ECO:0000256" key="12">
    <source>
        <dbReference type="ARBA" id="ARBA00029436"/>
    </source>
</evidence>
<organism evidence="18 19">
    <name type="scientific">Leuconostoc pseudomesenteroides</name>
    <dbReference type="NCBI Taxonomy" id="33968"/>
    <lineage>
        <taxon>Bacteria</taxon>
        <taxon>Bacillati</taxon>
        <taxon>Bacillota</taxon>
        <taxon>Bacilli</taxon>
        <taxon>Lactobacillales</taxon>
        <taxon>Lactobacillaceae</taxon>
        <taxon>Leuconostoc</taxon>
    </lineage>
</organism>
<keyword evidence="4 15" id="KW-0001">2Fe-2S</keyword>
<evidence type="ECO:0000256" key="10">
    <source>
        <dbReference type="ARBA" id="ARBA00023304"/>
    </source>
</evidence>
<evidence type="ECO:0000256" key="11">
    <source>
        <dbReference type="ARBA" id="ARBA00029304"/>
    </source>
</evidence>
<dbReference type="HAMAP" id="MF_00012">
    <property type="entry name" value="IlvD"/>
    <property type="match status" value="1"/>
</dbReference>